<evidence type="ECO:0000259" key="12">
    <source>
        <dbReference type="PROSITE" id="PS50011"/>
    </source>
</evidence>
<dbReference type="AlphaFoldDB" id="A0A1Q4HC58"/>
<feature type="transmembrane region" description="Helical" evidence="11">
    <location>
        <begin position="303"/>
        <end position="323"/>
    </location>
</feature>
<dbReference type="Proteomes" id="UP000191039">
    <property type="component" value="Unassembled WGS sequence"/>
</dbReference>
<keyword evidence="11" id="KW-0812">Transmembrane</keyword>
<comment type="catalytic activity">
    <reaction evidence="7">
        <text>L-threonyl-[protein] + ATP = O-phospho-L-threonyl-[protein] + ADP + H(+)</text>
        <dbReference type="Rhea" id="RHEA:46608"/>
        <dbReference type="Rhea" id="RHEA-COMP:11060"/>
        <dbReference type="Rhea" id="RHEA-COMP:11605"/>
        <dbReference type="ChEBI" id="CHEBI:15378"/>
        <dbReference type="ChEBI" id="CHEBI:30013"/>
        <dbReference type="ChEBI" id="CHEBI:30616"/>
        <dbReference type="ChEBI" id="CHEBI:61977"/>
        <dbReference type="ChEBI" id="CHEBI:456216"/>
        <dbReference type="EC" id="2.7.11.1"/>
    </reaction>
</comment>
<dbReference type="GO" id="GO:0004674">
    <property type="term" value="F:protein serine/threonine kinase activity"/>
    <property type="evidence" value="ECO:0007669"/>
    <property type="project" value="UniProtKB-KW"/>
</dbReference>
<evidence type="ECO:0000256" key="11">
    <source>
        <dbReference type="SAM" id="Phobius"/>
    </source>
</evidence>
<dbReference type="RefSeq" id="WP_073857037.1">
    <property type="nucleotide sequence ID" value="NZ_BAAATC010000003.1"/>
</dbReference>
<dbReference type="InterPro" id="IPR000719">
    <property type="entry name" value="Prot_kinase_dom"/>
</dbReference>
<reference evidence="14 16" key="2">
    <citation type="submission" date="2017-10" db="EMBL/GenBank/DDBJ databases">
        <title>The new phylogeny of genus Mycobacterium.</title>
        <authorList>
            <person name="Tortoli E."/>
            <person name="Trovato A."/>
            <person name="Cirillo D.M."/>
        </authorList>
    </citation>
    <scope>NUCLEOTIDE SEQUENCE [LARGE SCALE GENOMIC DNA]</scope>
    <source>
        <strain evidence="14 16">IP141170001</strain>
    </source>
</reference>
<evidence type="ECO:0000256" key="1">
    <source>
        <dbReference type="ARBA" id="ARBA00012513"/>
    </source>
</evidence>
<keyword evidence="6 9" id="KW-0067">ATP-binding</keyword>
<feature type="compositionally biased region" description="Low complexity" evidence="10">
    <location>
        <begin position="349"/>
        <end position="363"/>
    </location>
</feature>
<dbReference type="InterPro" id="IPR011009">
    <property type="entry name" value="Kinase-like_dom_sf"/>
</dbReference>
<evidence type="ECO:0000313" key="15">
    <source>
        <dbReference type="Proteomes" id="UP000191039"/>
    </source>
</evidence>
<dbReference type="Pfam" id="PF00069">
    <property type="entry name" value="Pkinase"/>
    <property type="match status" value="1"/>
</dbReference>
<dbReference type="SMART" id="SM00220">
    <property type="entry name" value="S_TKc"/>
    <property type="match status" value="1"/>
</dbReference>
<dbReference type="GO" id="GO:0005524">
    <property type="term" value="F:ATP binding"/>
    <property type="evidence" value="ECO:0007669"/>
    <property type="project" value="UniProtKB-UniRule"/>
</dbReference>
<protein>
    <recommendedName>
        <fullName evidence="1">non-specific serine/threonine protein kinase</fullName>
        <ecNumber evidence="1">2.7.11.1</ecNumber>
    </recommendedName>
</protein>
<keyword evidence="11" id="KW-1133">Transmembrane helix</keyword>
<dbReference type="PROSITE" id="PS00108">
    <property type="entry name" value="PROTEIN_KINASE_ST"/>
    <property type="match status" value="1"/>
</dbReference>
<dbReference type="PANTHER" id="PTHR43289">
    <property type="entry name" value="MITOGEN-ACTIVATED PROTEIN KINASE KINASE KINASE 20-RELATED"/>
    <property type="match status" value="1"/>
</dbReference>
<evidence type="ECO:0000313" key="16">
    <source>
        <dbReference type="Proteomes" id="UP000220340"/>
    </source>
</evidence>
<keyword evidence="11" id="KW-0472">Membrane</keyword>
<dbReference type="OrthoDB" id="9762169at2"/>
<keyword evidence="5 14" id="KW-0418">Kinase</keyword>
<evidence type="ECO:0000313" key="13">
    <source>
        <dbReference type="EMBL" id="OPE50950.1"/>
    </source>
</evidence>
<dbReference type="EMBL" id="PDCR01000008">
    <property type="protein sequence ID" value="PEG55053.1"/>
    <property type="molecule type" value="Genomic_DNA"/>
</dbReference>
<dbReference type="Proteomes" id="UP000220340">
    <property type="component" value="Unassembled WGS sequence"/>
</dbReference>
<keyword evidence="4 9" id="KW-0547">Nucleotide-binding</keyword>
<evidence type="ECO:0000256" key="2">
    <source>
        <dbReference type="ARBA" id="ARBA00022527"/>
    </source>
</evidence>
<evidence type="ECO:0000256" key="9">
    <source>
        <dbReference type="PROSITE-ProRule" id="PRU10141"/>
    </source>
</evidence>
<dbReference type="STRING" id="1801.BRW64_14945"/>
<keyword evidence="2 14" id="KW-0723">Serine/threonine-protein kinase</keyword>
<dbReference type="PROSITE" id="PS50011">
    <property type="entry name" value="PROTEIN_KINASE_DOM"/>
    <property type="match status" value="1"/>
</dbReference>
<comment type="catalytic activity">
    <reaction evidence="8">
        <text>L-seryl-[protein] + ATP = O-phospho-L-seryl-[protein] + ADP + H(+)</text>
        <dbReference type="Rhea" id="RHEA:17989"/>
        <dbReference type="Rhea" id="RHEA-COMP:9863"/>
        <dbReference type="Rhea" id="RHEA-COMP:11604"/>
        <dbReference type="ChEBI" id="CHEBI:15378"/>
        <dbReference type="ChEBI" id="CHEBI:29999"/>
        <dbReference type="ChEBI" id="CHEBI:30616"/>
        <dbReference type="ChEBI" id="CHEBI:83421"/>
        <dbReference type="ChEBI" id="CHEBI:456216"/>
        <dbReference type="EC" id="2.7.11.1"/>
    </reaction>
</comment>
<dbReference type="SUPFAM" id="SSF56112">
    <property type="entry name" value="Protein kinase-like (PK-like)"/>
    <property type="match status" value="1"/>
</dbReference>
<dbReference type="InterPro" id="IPR008271">
    <property type="entry name" value="Ser/Thr_kinase_AS"/>
</dbReference>
<evidence type="ECO:0000256" key="5">
    <source>
        <dbReference type="ARBA" id="ARBA00022777"/>
    </source>
</evidence>
<proteinExistence type="predicted"/>
<feature type="compositionally biased region" description="Basic and acidic residues" evidence="10">
    <location>
        <begin position="365"/>
        <end position="376"/>
    </location>
</feature>
<name>A0A1Q4HC58_9MYCO</name>
<accession>A0A1Q4HC58</accession>
<dbReference type="Gene3D" id="3.30.200.20">
    <property type="entry name" value="Phosphorylase Kinase, domain 1"/>
    <property type="match status" value="1"/>
</dbReference>
<keyword evidence="16" id="KW-1185">Reference proteome</keyword>
<dbReference type="GO" id="GO:0080090">
    <property type="term" value="P:regulation of primary metabolic process"/>
    <property type="evidence" value="ECO:0007669"/>
    <property type="project" value="UniProtKB-ARBA"/>
</dbReference>
<evidence type="ECO:0000256" key="7">
    <source>
        <dbReference type="ARBA" id="ARBA00047899"/>
    </source>
</evidence>
<evidence type="ECO:0000256" key="3">
    <source>
        <dbReference type="ARBA" id="ARBA00022679"/>
    </source>
</evidence>
<evidence type="ECO:0000256" key="10">
    <source>
        <dbReference type="SAM" id="MobiDB-lite"/>
    </source>
</evidence>
<feature type="binding site" evidence="9">
    <location>
        <position position="40"/>
    </location>
    <ligand>
        <name>ATP</name>
        <dbReference type="ChEBI" id="CHEBI:30616"/>
    </ligand>
</feature>
<dbReference type="Gene3D" id="1.10.510.10">
    <property type="entry name" value="Transferase(Phosphotransferase) domain 1"/>
    <property type="match status" value="1"/>
</dbReference>
<dbReference type="PANTHER" id="PTHR43289:SF6">
    <property type="entry name" value="SERINE_THREONINE-PROTEIN KINASE NEKL-3"/>
    <property type="match status" value="1"/>
</dbReference>
<dbReference type="EC" id="2.7.11.1" evidence="1"/>
<keyword evidence="3" id="KW-0808">Transferase</keyword>
<comment type="caution">
    <text evidence="14">The sequence shown here is derived from an EMBL/GenBank/DDBJ whole genome shotgun (WGS) entry which is preliminary data.</text>
</comment>
<evidence type="ECO:0000256" key="6">
    <source>
        <dbReference type="ARBA" id="ARBA00022840"/>
    </source>
</evidence>
<dbReference type="FunFam" id="3.30.200.20:FF:000035">
    <property type="entry name" value="Serine/threonine protein kinase Stk1"/>
    <property type="match status" value="1"/>
</dbReference>
<evidence type="ECO:0000256" key="8">
    <source>
        <dbReference type="ARBA" id="ARBA00048679"/>
    </source>
</evidence>
<dbReference type="EMBL" id="MIJD01000241">
    <property type="protein sequence ID" value="OPE50950.1"/>
    <property type="molecule type" value="Genomic_DNA"/>
</dbReference>
<feature type="domain" description="Protein kinase" evidence="12">
    <location>
        <begin position="11"/>
        <end position="273"/>
    </location>
</feature>
<reference evidence="13 15" key="1">
    <citation type="submission" date="2016-09" db="EMBL/GenBank/DDBJ databases">
        <title>genome sequences of unsequenced Mycobacteria.</title>
        <authorList>
            <person name="Greninger A.L."/>
            <person name="Jerome K.R."/>
            <person name="Mcnair B."/>
            <person name="Wallis C."/>
            <person name="Fang F."/>
        </authorList>
    </citation>
    <scope>NUCLEOTIDE SEQUENCE [LARGE SCALE GENOMIC DNA]</scope>
    <source>
        <strain evidence="13 15">BM1</strain>
    </source>
</reference>
<dbReference type="PROSITE" id="PS00107">
    <property type="entry name" value="PROTEIN_KINASE_ATP"/>
    <property type="match status" value="1"/>
</dbReference>
<evidence type="ECO:0000256" key="4">
    <source>
        <dbReference type="ARBA" id="ARBA00022741"/>
    </source>
</evidence>
<dbReference type="CDD" id="cd14014">
    <property type="entry name" value="STKc_PknB_like"/>
    <property type="match status" value="1"/>
</dbReference>
<feature type="region of interest" description="Disordered" evidence="10">
    <location>
        <begin position="328"/>
        <end position="394"/>
    </location>
</feature>
<dbReference type="InterPro" id="IPR017441">
    <property type="entry name" value="Protein_kinase_ATP_BS"/>
</dbReference>
<evidence type="ECO:0000313" key="14">
    <source>
        <dbReference type="EMBL" id="PEG55053.1"/>
    </source>
</evidence>
<sequence length="394" mass="41015">MADRELLLGRYELRGVLGRGGMAEVRDGWDTRLHRAVAVKLLHPALGADADTRRRFEDEARAAAALNHPNIVSVHDCGVDDGRFFIVMERLPGQTLHDLIARGPLPASRVRAVLDDVLAALTVAHGAGVLHRDIKPANILVSADGAAVKVADFGIAKTAGAAHTMTGQIIGTMAYMSPERIAGAPASVADDLYAVGMIGFEAATGQRALPQDNPAVLARAIVAGPAPSLARARPDIDPVLAAVVDRAVARDPRHRFTDAAQMRAALTAGRPATRVLDAPLPPAADPDYFIPARKRPRLSRNQTFLAAAAVFLAALVALLVFTVDSTPATGRTESPDTSTVAPPPPSPQPSSSSAPVVSSVAPQPERPKGPKGEKKGNGPGSAKPGNGNKGRDGP</sequence>
<organism evidence="14 16">
    <name type="scientific">Mycolicibacterium diernhoferi</name>
    <dbReference type="NCBI Taxonomy" id="1801"/>
    <lineage>
        <taxon>Bacteria</taxon>
        <taxon>Bacillati</taxon>
        <taxon>Actinomycetota</taxon>
        <taxon>Actinomycetes</taxon>
        <taxon>Mycobacteriales</taxon>
        <taxon>Mycobacteriaceae</taxon>
        <taxon>Mycolicibacterium</taxon>
    </lineage>
</organism>
<gene>
    <name evidence="13" type="ORF">BV510_20170</name>
    <name evidence="14" type="ORF">CRI78_07530</name>
</gene>